<evidence type="ECO:0000259" key="4">
    <source>
        <dbReference type="Pfam" id="PF00534"/>
    </source>
</evidence>
<protein>
    <recommendedName>
        <fullName evidence="8">D-inositol 3-phosphate glycosyltransferase</fullName>
    </recommendedName>
</protein>
<dbReference type="InterPro" id="IPR001296">
    <property type="entry name" value="Glyco_trans_1"/>
</dbReference>
<feature type="domain" description="Glycosyl transferase family 1" evidence="4">
    <location>
        <begin position="221"/>
        <end position="359"/>
    </location>
</feature>
<evidence type="ECO:0000256" key="3">
    <source>
        <dbReference type="SAM" id="MobiDB-lite"/>
    </source>
</evidence>
<feature type="region of interest" description="Disordered" evidence="3">
    <location>
        <begin position="179"/>
        <end position="216"/>
    </location>
</feature>
<evidence type="ECO:0000313" key="6">
    <source>
        <dbReference type="EMBL" id="GAA1762437.1"/>
    </source>
</evidence>
<dbReference type="Gene3D" id="3.40.50.2000">
    <property type="entry name" value="Glycogen Phosphorylase B"/>
    <property type="match status" value="2"/>
</dbReference>
<dbReference type="Pfam" id="PF00534">
    <property type="entry name" value="Glycos_transf_1"/>
    <property type="match status" value="1"/>
</dbReference>
<dbReference type="PANTHER" id="PTHR12526">
    <property type="entry name" value="GLYCOSYLTRANSFERASE"/>
    <property type="match status" value="1"/>
</dbReference>
<dbReference type="Pfam" id="PF13439">
    <property type="entry name" value="Glyco_transf_4"/>
    <property type="match status" value="1"/>
</dbReference>
<evidence type="ECO:0000256" key="2">
    <source>
        <dbReference type="ARBA" id="ARBA00022679"/>
    </source>
</evidence>
<reference evidence="6 7" key="1">
    <citation type="journal article" date="2019" name="Int. J. Syst. Evol. Microbiol.">
        <title>The Global Catalogue of Microorganisms (GCM) 10K type strain sequencing project: providing services to taxonomists for standard genome sequencing and annotation.</title>
        <authorList>
            <consortium name="The Broad Institute Genomics Platform"/>
            <consortium name="The Broad Institute Genome Sequencing Center for Infectious Disease"/>
            <person name="Wu L."/>
            <person name="Ma J."/>
        </authorList>
    </citation>
    <scope>NUCLEOTIDE SEQUENCE [LARGE SCALE GENOMIC DNA]</scope>
    <source>
        <strain evidence="6 7">JCM 14319</strain>
    </source>
</reference>
<accession>A0ABN2KPV7</accession>
<evidence type="ECO:0000256" key="1">
    <source>
        <dbReference type="ARBA" id="ARBA00022676"/>
    </source>
</evidence>
<dbReference type="CDD" id="cd03801">
    <property type="entry name" value="GT4_PimA-like"/>
    <property type="match status" value="1"/>
</dbReference>
<dbReference type="InterPro" id="IPR028098">
    <property type="entry name" value="Glyco_trans_4-like_N"/>
</dbReference>
<dbReference type="Pfam" id="PF13641">
    <property type="entry name" value="Glyco_tranf_2_3"/>
    <property type="match status" value="1"/>
</dbReference>
<keyword evidence="2" id="KW-0808">Transferase</keyword>
<evidence type="ECO:0000313" key="7">
    <source>
        <dbReference type="Proteomes" id="UP001500506"/>
    </source>
</evidence>
<dbReference type="EMBL" id="BAAANH010000004">
    <property type="protein sequence ID" value="GAA1762437.1"/>
    <property type="molecule type" value="Genomic_DNA"/>
</dbReference>
<sequence>MVRVLRVSHSAVVDEWRGRERALTDLGVDVSLLSARRWNAGGVPVTLEARPHERVVGLRTIGTHPALFVYDPRPIWRALGRDWDVIDLHEEPFALATAEVLLLRALRRRSRRTPVVLYTAQNLRKRYPVPFRWLERWALRSASGVSACNAEAARIVEHKGFAGRARVIPLGVDEQRFRPADVPASQSPAEGLDTPASPAPRPTDADLAARGGAPAPYRDHATTEITVGFLGRLVPEKGVLVLLDAAARDPRLRLRIAGSGPLAPELAPLATARGISDRVEFIGPVDPDDVVGFYRTLDVLAVPSLPTPSWTEQFGRVAVEAMSCGVPVVSSDAGALPDVVGGAGVVVPAGDDAALSAALVDAGAARADELRTTGLARAGECTWDAVARDYLDLYRSVVHEASDRPRELEVIVVAYGAPTMLRRALEPVAHLPVTVVDNSSMPEIAALCAELGVRYLDPRRNGGFAAGVNVAVADRLVPGADVLLLNPDAVISADDVAVLQRAIRARPDLASVGPAQVDEEGAAARVEWTFPSPAAAWLEAVGLGRLQGGARFVIGSVLLLRAESLDQVGGFDERFFLYAEETDWAYRAHRLGWRHAAVPEARALHVGAATSSDSSRREAHFRASQERYLRKHHGALGWQSARLAQWLGSMVRSVVLPGERGRAARKRAALYRLGPVRVEARYLEPELPDPLANGRLA</sequence>
<keyword evidence="7" id="KW-1185">Reference proteome</keyword>
<dbReference type="Proteomes" id="UP001500506">
    <property type="component" value="Unassembled WGS sequence"/>
</dbReference>
<evidence type="ECO:0000259" key="5">
    <source>
        <dbReference type="Pfam" id="PF13439"/>
    </source>
</evidence>
<dbReference type="SUPFAM" id="SSF53756">
    <property type="entry name" value="UDP-Glycosyltransferase/glycogen phosphorylase"/>
    <property type="match status" value="1"/>
</dbReference>
<name>A0ABN2KPV7_9MICO</name>
<evidence type="ECO:0008006" key="8">
    <source>
        <dbReference type="Google" id="ProtNLM"/>
    </source>
</evidence>
<dbReference type="InterPro" id="IPR029044">
    <property type="entry name" value="Nucleotide-diphossugar_trans"/>
</dbReference>
<keyword evidence="1" id="KW-0328">Glycosyltransferase</keyword>
<comment type="caution">
    <text evidence="6">The sequence shown here is derived from an EMBL/GenBank/DDBJ whole genome shotgun (WGS) entry which is preliminary data.</text>
</comment>
<organism evidence="6 7">
    <name type="scientific">Agromyces humatus</name>
    <dbReference type="NCBI Taxonomy" id="279573"/>
    <lineage>
        <taxon>Bacteria</taxon>
        <taxon>Bacillati</taxon>
        <taxon>Actinomycetota</taxon>
        <taxon>Actinomycetes</taxon>
        <taxon>Micrococcales</taxon>
        <taxon>Microbacteriaceae</taxon>
        <taxon>Agromyces</taxon>
    </lineage>
</organism>
<proteinExistence type="predicted"/>
<gene>
    <name evidence="6" type="ORF">GCM10009747_22270</name>
</gene>
<dbReference type="Gene3D" id="3.90.550.10">
    <property type="entry name" value="Spore Coat Polysaccharide Biosynthesis Protein SpsA, Chain A"/>
    <property type="match status" value="1"/>
</dbReference>
<dbReference type="SUPFAM" id="SSF53448">
    <property type="entry name" value="Nucleotide-diphospho-sugar transferases"/>
    <property type="match status" value="1"/>
</dbReference>
<feature type="domain" description="Glycosyltransferase subfamily 4-like N-terminal" evidence="5">
    <location>
        <begin position="21"/>
        <end position="176"/>
    </location>
</feature>
<dbReference type="PANTHER" id="PTHR12526:SF636">
    <property type="entry name" value="BLL3647 PROTEIN"/>
    <property type="match status" value="1"/>
</dbReference>